<dbReference type="GeneID" id="58894500"/>
<dbReference type="Pfam" id="PF12146">
    <property type="entry name" value="Hydrolase_4"/>
    <property type="match status" value="1"/>
</dbReference>
<dbReference type="eggNOG" id="COG2267">
    <property type="taxonomic scope" value="Bacteria"/>
</dbReference>
<dbReference type="PANTHER" id="PTHR11614">
    <property type="entry name" value="PHOSPHOLIPASE-RELATED"/>
    <property type="match status" value="1"/>
</dbReference>
<reference evidence="2 3" key="1">
    <citation type="submission" date="2009-10" db="EMBL/GenBank/DDBJ databases">
        <authorList>
            <consortium name="Los Alamos National Laboratory (LANL)"/>
            <consortium name="National Microbial Pathogen Data Resource (NMPDR)"/>
            <person name="Saunders E.H."/>
            <person name="Munk A.C."/>
            <person name="Tapia R."/>
            <person name="Green L."/>
            <person name="Rogers Y."/>
            <person name="Detter J.C."/>
            <person name="Bruce D."/>
            <person name="Brettin T.S."/>
            <person name="Colwell R.R."/>
            <person name="Huq A."/>
            <person name="Grim C.J."/>
            <person name="Hasan N.A."/>
            <person name="Bartels D."/>
            <person name="Vonstein V."/>
        </authorList>
    </citation>
    <scope>NUCLEOTIDE SEQUENCE [LARGE SCALE GENOMIC DNA]</scope>
    <source>
        <strain evidence="2 3">CIP 101886</strain>
    </source>
</reference>
<dbReference type="InterPro" id="IPR029058">
    <property type="entry name" value="AB_hydrolase_fold"/>
</dbReference>
<dbReference type="Proteomes" id="UP000003604">
    <property type="component" value="Unassembled WGS sequence"/>
</dbReference>
<dbReference type="AlphaFoldDB" id="D0I5Z0"/>
<dbReference type="OrthoDB" id="9788260at2"/>
<feature type="domain" description="Serine aminopeptidase S33" evidence="1">
    <location>
        <begin position="200"/>
        <end position="462"/>
    </location>
</feature>
<evidence type="ECO:0000313" key="2">
    <source>
        <dbReference type="EMBL" id="EEY73304.1"/>
    </source>
</evidence>
<sequence>MPSLATATITTPVATATSLYSTLPIISDHTLPVISVSQKKSFKQETINKLLCSEERQKIKDALDKVPNNVDAYSPELKELLEARKELSKCSLTKAESTTDPKLKAKLLQDALFNNNNGGKENDQKIRELINQIDKKALTQEEVLDLNLASKINTEARYQSRVARGKDAQAQKLWNSGKSGEVTVDNVQTAYHYIKANGGEHHPLIIISPGRGEPMENYMEMVSEFNAANRDVIVVGYTGNGDVGHPGHLEDFSDTVKGLGAIIAQRDLITDVSHKSVSLVAHSTGATTATRYCEEYRVDPAVKQMVLISPLFEIKASYTSLLAAKVADKVLDAAESMTNMLMWPFTNYRVNLDTIHIANRGSYYDGNDYTQSLARYNQLVKVRNEHKVMPPTVSWVHEAQKATHLALKDADKLKDEKIDILVFMAGKDGVVKNEKTREFIERSKAEGVMVEGALHSLVQEADSYRAPMMQKILKFTR</sequence>
<dbReference type="EC" id="3.1.1.5" evidence="2"/>
<evidence type="ECO:0000313" key="3">
    <source>
        <dbReference type="Proteomes" id="UP000003604"/>
    </source>
</evidence>
<dbReference type="GO" id="GO:0004622">
    <property type="term" value="F:phosphatidylcholine lysophospholipase activity"/>
    <property type="evidence" value="ECO:0007669"/>
    <property type="project" value="UniProtKB-EC"/>
</dbReference>
<dbReference type="InterPro" id="IPR022742">
    <property type="entry name" value="Hydrolase_4"/>
</dbReference>
<comment type="caution">
    <text evidence="2">The sequence shown here is derived from an EMBL/GenBank/DDBJ whole genome shotgun (WGS) entry which is preliminary data.</text>
</comment>
<protein>
    <submittedName>
        <fullName evidence="2">Lysophospholipase L2</fullName>
        <ecNumber evidence="2">3.1.1.5</ecNumber>
    </submittedName>
</protein>
<dbReference type="Gene3D" id="3.40.50.1820">
    <property type="entry name" value="alpha/beta hydrolase"/>
    <property type="match status" value="1"/>
</dbReference>
<keyword evidence="2" id="KW-0378">Hydrolase</keyword>
<dbReference type="RefSeq" id="WP_005502753.1">
    <property type="nucleotide sequence ID" value="NZ_ADAQ01000010.1"/>
</dbReference>
<accession>D0I5Z0</accession>
<dbReference type="SUPFAM" id="SSF53474">
    <property type="entry name" value="alpha/beta-Hydrolases"/>
    <property type="match status" value="1"/>
</dbReference>
<gene>
    <name evidence="2" type="ORF">VHA_001157</name>
</gene>
<dbReference type="InterPro" id="IPR051044">
    <property type="entry name" value="MAG_DAG_Lipase"/>
</dbReference>
<organism evidence="2 3">
    <name type="scientific">Grimontia hollisae CIP 101886</name>
    <dbReference type="NCBI Taxonomy" id="675812"/>
    <lineage>
        <taxon>Bacteria</taxon>
        <taxon>Pseudomonadati</taxon>
        <taxon>Pseudomonadota</taxon>
        <taxon>Gammaproteobacteria</taxon>
        <taxon>Vibrionales</taxon>
        <taxon>Vibrionaceae</taxon>
        <taxon>Grimontia</taxon>
    </lineage>
</organism>
<name>D0I5Z0_GRIHO</name>
<dbReference type="EMBL" id="ADAQ01000010">
    <property type="protein sequence ID" value="EEY73304.1"/>
    <property type="molecule type" value="Genomic_DNA"/>
</dbReference>
<evidence type="ECO:0000259" key="1">
    <source>
        <dbReference type="Pfam" id="PF12146"/>
    </source>
</evidence>
<proteinExistence type="predicted"/>
<keyword evidence="3" id="KW-1185">Reference proteome</keyword>
<dbReference type="ESTHER" id="griho-d0i5z0">
    <property type="family name" value="Monoglyceridelipase_lysophospholip"/>
</dbReference>